<dbReference type="EMBL" id="BGPR01004960">
    <property type="protein sequence ID" value="GBN05349.1"/>
    <property type="molecule type" value="Genomic_DNA"/>
</dbReference>
<protein>
    <submittedName>
        <fullName evidence="1">Uncharacterized protein</fullName>
    </submittedName>
</protein>
<keyword evidence="2" id="KW-1185">Reference proteome</keyword>
<evidence type="ECO:0000313" key="1">
    <source>
        <dbReference type="EMBL" id="GBN05349.1"/>
    </source>
</evidence>
<accession>A0A4Y2KT61</accession>
<sequence length="101" mass="11595">MAHRRLLSLSGKNPRRSCVSYRVLVSYYCSRQLDPLTSLAMAEPSTATLLRLLDHNSNKFTILIALSHANDDHIHVSKVARVWGHSRKQIWKVRVIFKISI</sequence>
<comment type="caution">
    <text evidence="1">The sequence shown here is derived from an EMBL/GenBank/DDBJ whole genome shotgun (WGS) entry which is preliminary data.</text>
</comment>
<name>A0A4Y2KT61_ARAVE</name>
<evidence type="ECO:0000313" key="2">
    <source>
        <dbReference type="Proteomes" id="UP000499080"/>
    </source>
</evidence>
<organism evidence="1 2">
    <name type="scientific">Araneus ventricosus</name>
    <name type="common">Orbweaver spider</name>
    <name type="synonym">Epeira ventricosa</name>
    <dbReference type="NCBI Taxonomy" id="182803"/>
    <lineage>
        <taxon>Eukaryota</taxon>
        <taxon>Metazoa</taxon>
        <taxon>Ecdysozoa</taxon>
        <taxon>Arthropoda</taxon>
        <taxon>Chelicerata</taxon>
        <taxon>Arachnida</taxon>
        <taxon>Araneae</taxon>
        <taxon>Araneomorphae</taxon>
        <taxon>Entelegynae</taxon>
        <taxon>Araneoidea</taxon>
        <taxon>Araneidae</taxon>
        <taxon>Araneus</taxon>
    </lineage>
</organism>
<proteinExistence type="predicted"/>
<dbReference type="Proteomes" id="UP000499080">
    <property type="component" value="Unassembled WGS sequence"/>
</dbReference>
<gene>
    <name evidence="1" type="ORF">AVEN_176546_1</name>
</gene>
<reference evidence="1 2" key="1">
    <citation type="journal article" date="2019" name="Sci. Rep.">
        <title>Orb-weaving spider Araneus ventricosus genome elucidates the spidroin gene catalogue.</title>
        <authorList>
            <person name="Kono N."/>
            <person name="Nakamura H."/>
            <person name="Ohtoshi R."/>
            <person name="Moran D.A.P."/>
            <person name="Shinohara A."/>
            <person name="Yoshida Y."/>
            <person name="Fujiwara M."/>
            <person name="Mori M."/>
            <person name="Tomita M."/>
            <person name="Arakawa K."/>
        </authorList>
    </citation>
    <scope>NUCLEOTIDE SEQUENCE [LARGE SCALE GENOMIC DNA]</scope>
</reference>
<dbReference type="AlphaFoldDB" id="A0A4Y2KT61"/>